<proteinExistence type="predicted"/>
<organism evidence="2 3">
    <name type="scientific">Oceaniradius stylonematis</name>
    <dbReference type="NCBI Taxonomy" id="2184161"/>
    <lineage>
        <taxon>Bacteria</taxon>
        <taxon>Pseudomonadati</taxon>
        <taxon>Pseudomonadota</taxon>
        <taxon>Alphaproteobacteria</taxon>
        <taxon>Hyphomicrobiales</taxon>
        <taxon>Ahrensiaceae</taxon>
        <taxon>Oceaniradius</taxon>
    </lineage>
</organism>
<dbReference type="InterPro" id="IPR012312">
    <property type="entry name" value="Hemerythrin-like"/>
</dbReference>
<sequence>MNLPTNNGAGASDAGNGGAALRIVGKGADEEARRKGIDQAANGNGASVVAIAGTLKHHMNVQHNLCSALEALADKLPADVRNDDCLALARSVYPIVHRSHVFEEQTLFPFLKAQCADVPDLGDTLDRLHGEHWEDEAFAEEVHHELVAFAADRSQINVEKLSYMLRGFFVGLRRHLAFEREHLLPMVEALEDGR</sequence>
<accession>A0A3A8A877</accession>
<feature type="domain" description="Hemerythrin-like" evidence="1">
    <location>
        <begin position="64"/>
        <end position="187"/>
    </location>
</feature>
<dbReference type="Pfam" id="PF01814">
    <property type="entry name" value="Hemerythrin"/>
    <property type="match status" value="1"/>
</dbReference>
<name>A0A3A8A877_9HYPH</name>
<protein>
    <submittedName>
        <fullName evidence="2">Hemerythrin domain-containing protein</fullName>
    </submittedName>
</protein>
<dbReference type="AlphaFoldDB" id="A0A3A8A877"/>
<reference evidence="2 3" key="1">
    <citation type="journal article" date="2018" name="Int. J. Syst. Bacteriol.">
        <title>Oceaniradius stylonemae gen. nov., sp. nov., isolated from a red alga, Stylonema cornu-cervi.</title>
        <authorList>
            <person name="Jeong S."/>
        </authorList>
    </citation>
    <scope>NUCLEOTIDE SEQUENCE [LARGE SCALE GENOMIC DNA]</scope>
    <source>
        <strain evidence="2 3">StC1</strain>
    </source>
</reference>
<keyword evidence="3" id="KW-1185">Reference proteome</keyword>
<comment type="caution">
    <text evidence="2">The sequence shown here is derived from an EMBL/GenBank/DDBJ whole genome shotgun (WGS) entry which is preliminary data.</text>
</comment>
<dbReference type="Proteomes" id="UP000246132">
    <property type="component" value="Unassembled WGS sequence"/>
</dbReference>
<dbReference type="Gene3D" id="1.20.120.520">
    <property type="entry name" value="nmb1532 protein domain like"/>
    <property type="match status" value="1"/>
</dbReference>
<evidence type="ECO:0000259" key="1">
    <source>
        <dbReference type="Pfam" id="PF01814"/>
    </source>
</evidence>
<dbReference type="EMBL" id="QFWV02000008">
    <property type="protein sequence ID" value="RKF05598.1"/>
    <property type="molecule type" value="Genomic_DNA"/>
</dbReference>
<gene>
    <name evidence="2" type="ORF">DEM25_013315</name>
</gene>
<dbReference type="OrthoDB" id="8282715at2"/>
<dbReference type="RefSeq" id="WP_109766233.1">
    <property type="nucleotide sequence ID" value="NZ_JASHJQ010000011.1"/>
</dbReference>
<evidence type="ECO:0000313" key="2">
    <source>
        <dbReference type="EMBL" id="RKF05598.1"/>
    </source>
</evidence>
<evidence type="ECO:0000313" key="3">
    <source>
        <dbReference type="Proteomes" id="UP000246132"/>
    </source>
</evidence>